<evidence type="ECO:0000313" key="2">
    <source>
        <dbReference type="EMBL" id="AIZ56765.1"/>
    </source>
</evidence>
<feature type="transmembrane region" description="Helical" evidence="1">
    <location>
        <begin position="15"/>
        <end position="35"/>
    </location>
</feature>
<dbReference type="Proteomes" id="UP000030787">
    <property type="component" value="Chromosome"/>
</dbReference>
<evidence type="ECO:0000313" key="3">
    <source>
        <dbReference type="Proteomes" id="UP000030787"/>
    </source>
</evidence>
<dbReference type="SUPFAM" id="SSF159659">
    <property type="entry name" value="Cgl1923-like"/>
    <property type="match status" value="1"/>
</dbReference>
<protein>
    <submittedName>
        <fullName evidence="2">PAC2 family protein</fullName>
    </submittedName>
</protein>
<keyword evidence="1" id="KW-1133">Transmembrane helix</keyword>
<proteinExistence type="predicted"/>
<reference evidence="2 3" key="1">
    <citation type="journal article" date="2014" name="Appl. Environ. Microbiol.">
        <title>Comparative Genome Analysis of 'Candidatus Methanoplasma termitum' Indicates a New Mode of Energy Metabolism in the Seventh Order of Methanogens.</title>
        <authorList>
            <person name="Lang K."/>
            <person name="Schuldes J."/>
            <person name="Klingl A."/>
            <person name="Poehlein A."/>
            <person name="Daniel R."/>
            <person name="Brune A."/>
        </authorList>
    </citation>
    <scope>NUCLEOTIDE SEQUENCE [LARGE SCALE GENOMIC DNA]</scope>
    <source>
        <strain evidence="3">Mpt1</strain>
    </source>
</reference>
<dbReference type="KEGG" id="mear:Mpt1_c08890"/>
<dbReference type="GeneID" id="24818552"/>
<dbReference type="AlphaFoldDB" id="A0A0A7LC51"/>
<keyword evidence="1" id="KW-0812">Transmembrane</keyword>
<dbReference type="EMBL" id="CP010070">
    <property type="protein sequence ID" value="AIZ56765.1"/>
    <property type="molecule type" value="Genomic_DNA"/>
</dbReference>
<evidence type="ECO:0000256" key="1">
    <source>
        <dbReference type="SAM" id="Phobius"/>
    </source>
</evidence>
<dbReference type="RefSeq" id="WP_158386755.1">
    <property type="nucleotide sequence ID" value="NZ_CP010070.1"/>
</dbReference>
<organism evidence="2 3">
    <name type="scientific">Candidatus Methanoplasma termitum</name>
    <dbReference type="NCBI Taxonomy" id="1577791"/>
    <lineage>
        <taxon>Archaea</taxon>
        <taxon>Methanobacteriati</taxon>
        <taxon>Thermoplasmatota</taxon>
        <taxon>Thermoplasmata</taxon>
        <taxon>Methanomassiliicoccales</taxon>
        <taxon>Methanomassiliicoccaceae</taxon>
        <taxon>Candidatus Methanoplasma</taxon>
    </lineage>
</organism>
<dbReference type="HOGENOM" id="CLU_075000_0_0_2"/>
<keyword evidence="1" id="KW-0472">Membrane</keyword>
<accession>A0A0A7LC51</accession>
<dbReference type="Gene3D" id="3.40.50.10900">
    <property type="entry name" value="PAC-like subunit"/>
    <property type="match status" value="1"/>
</dbReference>
<sequence length="244" mass="27020">MKIVKYSKQSYRDPIAIVGFPGVGLVGSILTGYIVRTLEMEVIAAITSPDFPPYALIQNGNPYPPIRVYGCKRESTSDYCGDLIIITSEITMKPEQYYELSATLTELFKKMGIKYVIALEGIPRFNGETGMFACGSVCASRERIDMLELKGFDEGMIRGLTGVMLYEAFISGADVTVIMCPANPALPDPRAAAQMLEPLSKLVPELKIDPEPLYKEAEEIENKINLHQGPDIERAPRDIQQLYG</sequence>
<dbReference type="OrthoDB" id="35908at2157"/>
<dbReference type="InterPro" id="IPR019151">
    <property type="entry name" value="Proteasome_assmbl_chaperone_2"/>
</dbReference>
<dbReference type="InterPro" id="IPR038389">
    <property type="entry name" value="PSMG2_sf"/>
</dbReference>
<name>A0A0A7LC51_9ARCH</name>
<keyword evidence="3" id="KW-1185">Reference proteome</keyword>
<dbReference type="STRING" id="1577791.Mpt1_c08890"/>
<dbReference type="Pfam" id="PF09754">
    <property type="entry name" value="PAC2"/>
    <property type="match status" value="1"/>
</dbReference>
<dbReference type="PANTHER" id="PTHR35610">
    <property type="entry name" value="3-ISOPROPYLMALATE DEHYDRATASE-RELATED"/>
    <property type="match status" value="1"/>
</dbReference>
<gene>
    <name evidence="2" type="ORF">Mpt1_c08890</name>
</gene>
<dbReference type="PANTHER" id="PTHR35610:SF3">
    <property type="entry name" value="PROTEASOME ASSEMBLY CHAPERONE FAMILY PROTEIN"/>
    <property type="match status" value="1"/>
</dbReference>